<sequence>MGTENSTIPSEAEFKLLSDAYSLSPPDGVEFQLPDLMILSPPPGKVGVYLKTLDNGLCLPLTNFQDKLLHKNGCSIQMFTPNVVNKVVAFKMICRANRMLPNYFVFKYFFRFYATRDKYTFYVRQGGTPWFLMVRPPIINSKTSGCGSTKIRSAVGGIGQTTLLRVGGDGEGDDGDDNNGGGVNGANGGAGGGVVVRSDGVGGSPAIMPVGASGTDVTRIMWLFLAS</sequence>
<evidence type="ECO:0000256" key="1">
    <source>
        <dbReference type="SAM" id="MobiDB-lite"/>
    </source>
</evidence>
<dbReference type="Proteomes" id="UP001177003">
    <property type="component" value="Chromosome 9"/>
</dbReference>
<reference evidence="2" key="1">
    <citation type="submission" date="2023-04" db="EMBL/GenBank/DDBJ databases">
        <authorList>
            <person name="Vijverberg K."/>
            <person name="Xiong W."/>
            <person name="Schranz E."/>
        </authorList>
    </citation>
    <scope>NUCLEOTIDE SEQUENCE</scope>
</reference>
<dbReference type="EMBL" id="OX465085">
    <property type="protein sequence ID" value="CAI9301722.1"/>
    <property type="molecule type" value="Genomic_DNA"/>
</dbReference>
<protein>
    <submittedName>
        <fullName evidence="2">Uncharacterized protein</fullName>
    </submittedName>
</protein>
<keyword evidence="3" id="KW-1185">Reference proteome</keyword>
<dbReference type="AlphaFoldDB" id="A0AA36EMX3"/>
<gene>
    <name evidence="2" type="ORF">LSALG_LOCUS40253</name>
</gene>
<evidence type="ECO:0000313" key="2">
    <source>
        <dbReference type="EMBL" id="CAI9301722.1"/>
    </source>
</evidence>
<proteinExistence type="predicted"/>
<evidence type="ECO:0000313" key="3">
    <source>
        <dbReference type="Proteomes" id="UP001177003"/>
    </source>
</evidence>
<feature type="region of interest" description="Disordered" evidence="1">
    <location>
        <begin position="167"/>
        <end position="186"/>
    </location>
</feature>
<accession>A0AA36EMX3</accession>
<name>A0AA36EMX3_LACSI</name>
<organism evidence="2 3">
    <name type="scientific">Lactuca saligna</name>
    <name type="common">Willowleaf lettuce</name>
    <dbReference type="NCBI Taxonomy" id="75948"/>
    <lineage>
        <taxon>Eukaryota</taxon>
        <taxon>Viridiplantae</taxon>
        <taxon>Streptophyta</taxon>
        <taxon>Embryophyta</taxon>
        <taxon>Tracheophyta</taxon>
        <taxon>Spermatophyta</taxon>
        <taxon>Magnoliopsida</taxon>
        <taxon>eudicotyledons</taxon>
        <taxon>Gunneridae</taxon>
        <taxon>Pentapetalae</taxon>
        <taxon>asterids</taxon>
        <taxon>campanulids</taxon>
        <taxon>Asterales</taxon>
        <taxon>Asteraceae</taxon>
        <taxon>Cichorioideae</taxon>
        <taxon>Cichorieae</taxon>
        <taxon>Lactucinae</taxon>
        <taxon>Lactuca</taxon>
    </lineage>
</organism>